<gene>
    <name evidence="1" type="ORF">MTX78_11510</name>
</gene>
<protein>
    <recommendedName>
        <fullName evidence="3">Tim44-like domain-containing protein</fullName>
    </recommendedName>
</protein>
<name>A0ABY4CR57_9BACT</name>
<evidence type="ECO:0000313" key="1">
    <source>
        <dbReference type="EMBL" id="UOG72753.1"/>
    </source>
</evidence>
<evidence type="ECO:0008006" key="3">
    <source>
        <dbReference type="Google" id="ProtNLM"/>
    </source>
</evidence>
<evidence type="ECO:0000313" key="2">
    <source>
        <dbReference type="Proteomes" id="UP000831113"/>
    </source>
</evidence>
<sequence>MWISIKNQGDADFLMQTFRGFHDSCIKELAIQNREFVDEHLAMHFDNKTFVKVLFQSQFKENSVLEMLFEDVVDFNWVQDEKSSDVTASLIFEAVCLWENDTLYWAENMEWQIDSSNKNDYRWIAAKLCHWRILEAALGSDTILFQPADL</sequence>
<dbReference type="Proteomes" id="UP000831113">
    <property type="component" value="Chromosome"/>
</dbReference>
<dbReference type="RefSeq" id="WP_243793987.1">
    <property type="nucleotide sequence ID" value="NZ_CP094669.1"/>
</dbReference>
<keyword evidence="2" id="KW-1185">Reference proteome</keyword>
<reference evidence="1 2" key="1">
    <citation type="submission" date="2022-03" db="EMBL/GenBank/DDBJ databases">
        <title>Hymenobactersp. isolated from the air.</title>
        <authorList>
            <person name="Won M."/>
            <person name="Kwon S.-W."/>
        </authorList>
    </citation>
    <scope>NUCLEOTIDE SEQUENCE [LARGE SCALE GENOMIC DNA]</scope>
    <source>
        <strain evidence="1 2">KACC 21982</strain>
    </source>
</reference>
<accession>A0ABY4CR57</accession>
<dbReference type="EMBL" id="CP094669">
    <property type="protein sequence ID" value="UOG72753.1"/>
    <property type="molecule type" value="Genomic_DNA"/>
</dbReference>
<proteinExistence type="predicted"/>
<organism evidence="1 2">
    <name type="scientific">Hymenobacter tibetensis</name>
    <dbReference type="NCBI Taxonomy" id="497967"/>
    <lineage>
        <taxon>Bacteria</taxon>
        <taxon>Pseudomonadati</taxon>
        <taxon>Bacteroidota</taxon>
        <taxon>Cytophagia</taxon>
        <taxon>Cytophagales</taxon>
        <taxon>Hymenobacteraceae</taxon>
        <taxon>Hymenobacter</taxon>
    </lineage>
</organism>